<evidence type="ECO:0000256" key="4">
    <source>
        <dbReference type="ARBA" id="ARBA00022825"/>
    </source>
</evidence>
<dbReference type="InterPro" id="IPR001940">
    <property type="entry name" value="Peptidase_S1C"/>
</dbReference>
<dbReference type="InterPro" id="IPR046449">
    <property type="entry name" value="DEGP_PDZ_sf"/>
</dbReference>
<dbReference type="GO" id="GO:0004252">
    <property type="term" value="F:serine-type endopeptidase activity"/>
    <property type="evidence" value="ECO:0007669"/>
    <property type="project" value="InterPro"/>
</dbReference>
<evidence type="ECO:0000259" key="5">
    <source>
        <dbReference type="Pfam" id="PF17815"/>
    </source>
</evidence>
<proteinExistence type="inferred from homology"/>
<evidence type="ECO:0000313" key="6">
    <source>
        <dbReference type="EMBL" id="KAJ8901724.1"/>
    </source>
</evidence>
<dbReference type="Proteomes" id="UP001157974">
    <property type="component" value="Unassembled WGS sequence"/>
</dbReference>
<dbReference type="SUPFAM" id="SSF50156">
    <property type="entry name" value="PDZ domain-like"/>
    <property type="match status" value="1"/>
</dbReference>
<dbReference type="InterPro" id="IPR041517">
    <property type="entry name" value="DEGP_PDZ"/>
</dbReference>
<keyword evidence="7" id="KW-1185">Reference proteome</keyword>
<organism evidence="6 7">
    <name type="scientific">Rhodosorus marinus</name>
    <dbReference type="NCBI Taxonomy" id="101924"/>
    <lineage>
        <taxon>Eukaryota</taxon>
        <taxon>Rhodophyta</taxon>
        <taxon>Stylonematophyceae</taxon>
        <taxon>Stylonematales</taxon>
        <taxon>Stylonemataceae</taxon>
        <taxon>Rhodosorus</taxon>
    </lineage>
</organism>
<gene>
    <name evidence="6" type="ORF">NDN08_003930</name>
</gene>
<dbReference type="PANTHER" id="PTHR45980">
    <property type="match status" value="1"/>
</dbReference>
<dbReference type="Pfam" id="PF13365">
    <property type="entry name" value="Trypsin_2"/>
    <property type="match status" value="1"/>
</dbReference>
<evidence type="ECO:0000256" key="2">
    <source>
        <dbReference type="ARBA" id="ARBA00022670"/>
    </source>
</evidence>
<comment type="caution">
    <text evidence="6">The sequence shown here is derived from an EMBL/GenBank/DDBJ whole genome shotgun (WGS) entry which is preliminary data.</text>
</comment>
<dbReference type="Gene3D" id="2.40.10.120">
    <property type="match status" value="1"/>
</dbReference>
<dbReference type="AlphaFoldDB" id="A0AAV8UGV0"/>
<evidence type="ECO:0000256" key="1">
    <source>
        <dbReference type="ARBA" id="ARBA00010541"/>
    </source>
</evidence>
<dbReference type="InterPro" id="IPR036034">
    <property type="entry name" value="PDZ_sf"/>
</dbReference>
<dbReference type="PANTHER" id="PTHR45980:SF9">
    <property type="entry name" value="PROTEASE DO-LIKE 10, MITOCHONDRIAL-RELATED"/>
    <property type="match status" value="1"/>
</dbReference>
<dbReference type="Gene3D" id="2.30.42.10">
    <property type="match status" value="1"/>
</dbReference>
<accession>A0AAV8UGV0</accession>
<keyword evidence="3" id="KW-0378">Hydrolase</keyword>
<evidence type="ECO:0000256" key="3">
    <source>
        <dbReference type="ARBA" id="ARBA00022801"/>
    </source>
</evidence>
<comment type="similarity">
    <text evidence="1">Belongs to the peptidase S1C family.</text>
</comment>
<sequence>MIRVTSGPSCWRLLGHRIGCRGYQTGSPGLVPGSRQGNGLLNAVVKVFSTQNTPDFSMPWQNKPHEYTTGSGFIARTPVGLRVLTNAHLVADTTFVQVRKHGNSERFEASVEALAHECDVAMLNVEDKKFWANSDPLVFADELPQLQDSISVIGYPTGGDNLSVTSGVVSRIEMQQYTHAATSLLAVQIDAAINSGNSGGPAVKDGWVYGIAFQNLAGADGIGFVIPTPVIHHFLDSVNSESGYQRFCDLEVKCQDMENDHLRKYYGMTGHDSGVLINKIAPLSSVSGLLKPGDVLTSFDDVPIANDGTVDHPITGRINFQHLVSMKKVGEIARLGAIRDRKKIQLNAPMAAPNYLVPVHSFDRDPRYFVIGGLVFTPLSQAFLQEYGEDWANTAPRRLVNTALYDLPKKNLAEAIVLADVLPHRITAGYQKLVDLRLLKFNGVEVRNLSHLVKLVQKSTGRFFRFELEDDREIVLLADTTRRASQSILKRYRIQAPQYAL</sequence>
<keyword evidence="4" id="KW-0720">Serine protease</keyword>
<keyword evidence="2" id="KW-0645">Protease</keyword>
<dbReference type="GO" id="GO:0006508">
    <property type="term" value="P:proteolysis"/>
    <property type="evidence" value="ECO:0007669"/>
    <property type="project" value="UniProtKB-KW"/>
</dbReference>
<dbReference type="Pfam" id="PF17815">
    <property type="entry name" value="PDZ_3"/>
    <property type="match status" value="1"/>
</dbReference>
<dbReference type="InterPro" id="IPR009003">
    <property type="entry name" value="Peptidase_S1_PA"/>
</dbReference>
<dbReference type="SUPFAM" id="SSF50494">
    <property type="entry name" value="Trypsin-like serine proteases"/>
    <property type="match status" value="1"/>
</dbReference>
<dbReference type="EMBL" id="JAMWBK010000010">
    <property type="protein sequence ID" value="KAJ8901724.1"/>
    <property type="molecule type" value="Genomic_DNA"/>
</dbReference>
<reference evidence="6 7" key="1">
    <citation type="journal article" date="2023" name="Nat. Commun.">
        <title>Origin of minicircular mitochondrial genomes in red algae.</title>
        <authorList>
            <person name="Lee Y."/>
            <person name="Cho C.H."/>
            <person name="Lee Y.M."/>
            <person name="Park S.I."/>
            <person name="Yang J.H."/>
            <person name="West J.A."/>
            <person name="Bhattacharya D."/>
            <person name="Yoon H.S."/>
        </authorList>
    </citation>
    <scope>NUCLEOTIDE SEQUENCE [LARGE SCALE GENOMIC DNA]</scope>
    <source>
        <strain evidence="6 7">CCMP1338</strain>
        <tissue evidence="6">Whole cell</tissue>
    </source>
</reference>
<dbReference type="Gene3D" id="3.20.190.20">
    <property type="match status" value="1"/>
</dbReference>
<feature type="domain" description="Protease Do-like PDZ" evidence="5">
    <location>
        <begin position="357"/>
        <end position="497"/>
    </location>
</feature>
<name>A0AAV8UGV0_9RHOD</name>
<protein>
    <recommendedName>
        <fullName evidence="5">Protease Do-like PDZ domain-containing protein</fullName>
    </recommendedName>
</protein>
<evidence type="ECO:0000313" key="7">
    <source>
        <dbReference type="Proteomes" id="UP001157974"/>
    </source>
</evidence>
<dbReference type="PRINTS" id="PR00834">
    <property type="entry name" value="PROTEASES2C"/>
</dbReference>